<reference evidence="4 7" key="2">
    <citation type="submission" date="2019-10" db="EMBL/GenBank/DDBJ databases">
        <title>Prolixibacter strains distinguished by the presence of nitrate reductase genes were adept at nitrate-dependent anaerobic corrosion of metallic iron and carbon steel.</title>
        <authorList>
            <person name="Iino T."/>
            <person name="Shono N."/>
            <person name="Ito K."/>
            <person name="Nakamura R."/>
            <person name="Sueoka K."/>
            <person name="Harayama S."/>
            <person name="Ohkuma M."/>
        </authorList>
    </citation>
    <scope>NUCLEOTIDE SEQUENCE [LARGE SCALE GENOMIC DNA]</scope>
    <source>
        <strain evidence="4 7">MIC1-1</strain>
    </source>
</reference>
<dbReference type="Gene3D" id="2.60.120.200">
    <property type="match status" value="1"/>
</dbReference>
<dbReference type="Pfam" id="PF19408">
    <property type="entry name" value="PKD_6"/>
    <property type="match status" value="1"/>
</dbReference>
<dbReference type="PROSITE" id="PS51257">
    <property type="entry name" value="PROKAR_LIPOPROTEIN"/>
    <property type="match status" value="1"/>
</dbReference>
<dbReference type="CDD" id="cd08023">
    <property type="entry name" value="GH16_laminarinase_like"/>
    <property type="match status" value="1"/>
</dbReference>
<feature type="chain" id="PRO_5015177050" evidence="2">
    <location>
        <begin position="20"/>
        <end position="596"/>
    </location>
</feature>
<name>A0A2P8C9J2_9BACT</name>
<dbReference type="PROSITE" id="PS51762">
    <property type="entry name" value="GH16_2"/>
    <property type="match status" value="1"/>
</dbReference>
<organism evidence="5 6">
    <name type="scientific">Prolixibacter denitrificans</name>
    <dbReference type="NCBI Taxonomy" id="1541063"/>
    <lineage>
        <taxon>Bacteria</taxon>
        <taxon>Pseudomonadati</taxon>
        <taxon>Bacteroidota</taxon>
        <taxon>Bacteroidia</taxon>
        <taxon>Marinilabiliales</taxon>
        <taxon>Prolixibacteraceae</taxon>
        <taxon>Prolixibacter</taxon>
    </lineage>
</organism>
<reference evidence="5 6" key="1">
    <citation type="submission" date="2018-03" db="EMBL/GenBank/DDBJ databases">
        <title>Genomic Encyclopedia of Archaeal and Bacterial Type Strains, Phase II (KMG-II): from individual species to whole genera.</title>
        <authorList>
            <person name="Goeker M."/>
        </authorList>
    </citation>
    <scope>NUCLEOTIDE SEQUENCE [LARGE SCALE GENOMIC DNA]</scope>
    <source>
        <strain evidence="5 6">DSM 27267</strain>
    </source>
</reference>
<dbReference type="GO" id="GO:0005975">
    <property type="term" value="P:carbohydrate metabolic process"/>
    <property type="evidence" value="ECO:0007669"/>
    <property type="project" value="InterPro"/>
</dbReference>
<comment type="similarity">
    <text evidence="1">Belongs to the glycosyl hydrolase 16 family.</text>
</comment>
<dbReference type="InterPro" id="IPR050546">
    <property type="entry name" value="Glycosyl_Hydrlase_16"/>
</dbReference>
<dbReference type="Pfam" id="PF18962">
    <property type="entry name" value="Por_Secre_tail"/>
    <property type="match status" value="1"/>
</dbReference>
<evidence type="ECO:0000256" key="2">
    <source>
        <dbReference type="SAM" id="SignalP"/>
    </source>
</evidence>
<dbReference type="InterPro" id="IPR045829">
    <property type="entry name" value="PKD_6"/>
</dbReference>
<dbReference type="Pfam" id="PF00722">
    <property type="entry name" value="Glyco_hydro_16"/>
    <property type="match status" value="1"/>
</dbReference>
<dbReference type="NCBIfam" id="TIGR04183">
    <property type="entry name" value="Por_Secre_tail"/>
    <property type="match status" value="1"/>
</dbReference>
<dbReference type="PANTHER" id="PTHR10963:SF55">
    <property type="entry name" value="GLYCOSIDE HYDROLASE FAMILY 16 PROTEIN"/>
    <property type="match status" value="1"/>
</dbReference>
<dbReference type="EMBL" id="BLAU01000001">
    <property type="protein sequence ID" value="GET21158.1"/>
    <property type="molecule type" value="Genomic_DNA"/>
</dbReference>
<evidence type="ECO:0000313" key="7">
    <source>
        <dbReference type="Proteomes" id="UP000396862"/>
    </source>
</evidence>
<evidence type="ECO:0000313" key="4">
    <source>
        <dbReference type="EMBL" id="GET21158.1"/>
    </source>
</evidence>
<keyword evidence="7" id="KW-1185">Reference proteome</keyword>
<dbReference type="EMBL" id="PYGC01000008">
    <property type="protein sequence ID" value="PSK81632.1"/>
    <property type="molecule type" value="Genomic_DNA"/>
</dbReference>
<dbReference type="PANTHER" id="PTHR10963">
    <property type="entry name" value="GLYCOSYL HYDROLASE-RELATED"/>
    <property type="match status" value="1"/>
</dbReference>
<proteinExistence type="inferred from homology"/>
<evidence type="ECO:0000313" key="6">
    <source>
        <dbReference type="Proteomes" id="UP000240621"/>
    </source>
</evidence>
<dbReference type="Proteomes" id="UP000240621">
    <property type="component" value="Unassembled WGS sequence"/>
</dbReference>
<dbReference type="Proteomes" id="UP000396862">
    <property type="component" value="Unassembled WGS sequence"/>
</dbReference>
<dbReference type="InterPro" id="IPR026444">
    <property type="entry name" value="Secre_tail"/>
</dbReference>
<comment type="caution">
    <text evidence="5">The sequence shown here is derived from an EMBL/GenBank/DDBJ whole genome shotgun (WGS) entry which is preliminary data.</text>
</comment>
<gene>
    <name evidence="5" type="ORF">CLV93_10830</name>
    <name evidence="4" type="ORF">JCM18694_14040</name>
</gene>
<protein>
    <submittedName>
        <fullName evidence="5">Putative secreted protein (Por secretion system target)</fullName>
    </submittedName>
</protein>
<feature type="domain" description="GH16" evidence="3">
    <location>
        <begin position="10"/>
        <end position="263"/>
    </location>
</feature>
<dbReference type="AlphaFoldDB" id="A0A2P8C9J2"/>
<dbReference type="InterPro" id="IPR013320">
    <property type="entry name" value="ConA-like_dom_sf"/>
</dbReference>
<dbReference type="RefSeq" id="WP_170108965.1">
    <property type="nucleotide sequence ID" value="NZ_BLAU01000001.1"/>
</dbReference>
<evidence type="ECO:0000259" key="3">
    <source>
        <dbReference type="PROSITE" id="PS51762"/>
    </source>
</evidence>
<keyword evidence="2" id="KW-0732">Signal</keyword>
<evidence type="ECO:0000256" key="1">
    <source>
        <dbReference type="ARBA" id="ARBA00006865"/>
    </source>
</evidence>
<dbReference type="SUPFAM" id="SSF49899">
    <property type="entry name" value="Concanavalin A-like lectins/glucanases"/>
    <property type="match status" value="1"/>
</dbReference>
<feature type="signal peptide" evidence="2">
    <location>
        <begin position="1"/>
        <end position="19"/>
    </location>
</feature>
<sequence length="596" mass="65880">MMKYLFGLIVLLAWFPAHVAAQGCEQLIWSDEFNYTGTPDQQKWSFETGAGGWGNNELQYYTDRLSNAEVKDGNLVITARKESYQGSDYTSARLITYDTGGYWTYGRIEARMKLPYGQGIWPAFWMLGKSFFEGTSWPACGELDIMEMIGGGDNDNTVYGTAHWYNNGNADYGLSYTNPDKLANAFHVYAIEWDSQSIKWYFDDNLYCTLDITPASLSAFHNPFFIILNIAVGGNWPGNPDATTVFPQTMEVDYVRVYSGTPPNPTVTGPSTATADDTVQFSTQNIPNATYTWTIPADATIVSGDGTNSISVQWGNTSGDVSVSVTTSCGTYDSNKLNVAVVKLPPSDPWYVPHTVGGNVNWQVVQTNNNTISLSMAGEDLEVDYDVQNPSASPAIYYPFDGIYDLTTSSTAVLELKTEAGNAPSNMRFELVDVNGNVNTADLLKIDSPNDDGAYHIHAHIFGQNPDNIFKLDQIKGMRLYFNYGVLGTVGAGKFWLKPVELTSEDITTGITDLKSHRLTLFPNPVKDILSVQLPQESYGASILSIHDMNGRLLRRFNTESLGRPLQLNLSDFASGVYFLSIQVGDKRFAGQFIKR</sequence>
<dbReference type="GO" id="GO:0004553">
    <property type="term" value="F:hydrolase activity, hydrolyzing O-glycosyl compounds"/>
    <property type="evidence" value="ECO:0007669"/>
    <property type="project" value="InterPro"/>
</dbReference>
<evidence type="ECO:0000313" key="5">
    <source>
        <dbReference type="EMBL" id="PSK81632.1"/>
    </source>
</evidence>
<accession>A0A2P8C9J2</accession>
<dbReference type="InterPro" id="IPR000757">
    <property type="entry name" value="Beta-glucanase-like"/>
</dbReference>